<evidence type="ECO:0000313" key="4">
    <source>
        <dbReference type="EMBL" id="RSB81138.1"/>
    </source>
</evidence>
<dbReference type="Proteomes" id="UP000277279">
    <property type="component" value="Unassembled WGS sequence"/>
</dbReference>
<reference evidence="4 5" key="1">
    <citation type="submission" date="2018-11" db="EMBL/GenBank/DDBJ databases">
        <authorList>
            <person name="Huo Y."/>
        </authorList>
    </citation>
    <scope>NUCLEOTIDE SEQUENCE [LARGE SCALE GENOMIC DNA]</scope>
    <source>
        <strain evidence="4 5">DSM 30132</strain>
    </source>
</reference>
<feature type="signal peptide" evidence="2">
    <location>
        <begin position="1"/>
        <end position="21"/>
    </location>
</feature>
<dbReference type="OrthoDB" id="7210929at2"/>
<name>A0A427N2R3_9HYPH</name>
<reference evidence="3 6" key="2">
    <citation type="submission" date="2020-08" db="EMBL/GenBank/DDBJ databases">
        <title>Genomic Encyclopedia of Type Strains, Phase III (KMG-III): the genomes of soil and plant-associated and newly described type strains.</title>
        <authorList>
            <person name="Whitman W."/>
        </authorList>
    </citation>
    <scope>NUCLEOTIDE SEQUENCE [LARGE SCALE GENOMIC DNA]</scope>
    <source>
        <strain evidence="3 6">CECT 4113</strain>
    </source>
</reference>
<feature type="compositionally biased region" description="Gly residues" evidence="1">
    <location>
        <begin position="299"/>
        <end position="321"/>
    </location>
</feature>
<dbReference type="RefSeq" id="WP_125845081.1">
    <property type="nucleotide sequence ID" value="NZ_JACHXH010000005.1"/>
</dbReference>
<dbReference type="AlphaFoldDB" id="A0A427N2R3"/>
<evidence type="ECO:0000313" key="5">
    <source>
        <dbReference type="Proteomes" id="UP000277279"/>
    </source>
</evidence>
<feature type="compositionally biased region" description="Low complexity" evidence="1">
    <location>
        <begin position="245"/>
        <end position="256"/>
    </location>
</feature>
<feature type="region of interest" description="Disordered" evidence="1">
    <location>
        <begin position="212"/>
        <end position="346"/>
    </location>
</feature>
<dbReference type="PANTHER" id="PTHR40903">
    <property type="entry name" value="GLYCINE-RICH CELL WALL STRUCTURAL PROTEIN 1-LIKE"/>
    <property type="match status" value="1"/>
</dbReference>
<dbReference type="PANTHER" id="PTHR40903:SF1">
    <property type="entry name" value="HYPHALLY REGULATED CELL WALL PROTEIN 3"/>
    <property type="match status" value="1"/>
</dbReference>
<evidence type="ECO:0000256" key="2">
    <source>
        <dbReference type="SAM" id="SignalP"/>
    </source>
</evidence>
<evidence type="ECO:0000256" key="1">
    <source>
        <dbReference type="SAM" id="MobiDB-lite"/>
    </source>
</evidence>
<evidence type="ECO:0008006" key="7">
    <source>
        <dbReference type="Google" id="ProtNLM"/>
    </source>
</evidence>
<gene>
    <name evidence="4" type="ORF">EFD55_11100</name>
    <name evidence="3" type="ORF">FHS26_001936</name>
</gene>
<feature type="compositionally biased region" description="Gly residues" evidence="1">
    <location>
        <begin position="330"/>
        <end position="346"/>
    </location>
</feature>
<proteinExistence type="predicted"/>
<keyword evidence="2" id="KW-0732">Signal</keyword>
<dbReference type="Proteomes" id="UP000518315">
    <property type="component" value="Unassembled WGS sequence"/>
</dbReference>
<protein>
    <recommendedName>
        <fullName evidence="7">FecR protein domain-containing protein</fullName>
    </recommendedName>
</protein>
<organism evidence="4 5">
    <name type="scientific">Rhizobium pisi</name>
    <dbReference type="NCBI Taxonomy" id="574561"/>
    <lineage>
        <taxon>Bacteria</taxon>
        <taxon>Pseudomonadati</taxon>
        <taxon>Pseudomonadota</taxon>
        <taxon>Alphaproteobacteria</taxon>
        <taxon>Hyphomicrobiales</taxon>
        <taxon>Rhizobiaceae</taxon>
        <taxon>Rhizobium/Agrobacterium group</taxon>
        <taxon>Rhizobium</taxon>
    </lineage>
</organism>
<dbReference type="EMBL" id="JACHXH010000005">
    <property type="protein sequence ID" value="MBB3134220.1"/>
    <property type="molecule type" value="Genomic_DNA"/>
</dbReference>
<evidence type="ECO:0000313" key="6">
    <source>
        <dbReference type="Proteomes" id="UP000518315"/>
    </source>
</evidence>
<evidence type="ECO:0000313" key="3">
    <source>
        <dbReference type="EMBL" id="MBB3134220.1"/>
    </source>
</evidence>
<sequence length="346" mass="34416">MPTIFRILTAVLILLSSATLAAADDWRVVKATDQTKYTVDRTNWLDLHAGDVVPNRAWVSTGPRGRAQLARGVESITFQPNTLASITGYGGFLAPQTQIVEQVGSLDLEIEKRSRPHTTVQTPYLAAVVKGTIFHVTVGKAKASVSVDRGLVQVTSFASGQLSNVGPSQSATVDSKAGMTVKGEISKPEITSVAPSVARVPAVGTTKLAGAVEASEAKNQSSAAGKDTSSSASDDGNSGNGKGSGSSSHSGDNNSGNGNGNGNSGGNSGNEGNHSGGNGNGNSGGNGNGNSGNDNNHSGGNGNGNSGGNGNGNSGGNGNGDHGNDHDHSGGNGNGNSGGNGKGKDK</sequence>
<comment type="caution">
    <text evidence="4">The sequence shown here is derived from an EMBL/GenBank/DDBJ whole genome shotgun (WGS) entry which is preliminary data.</text>
</comment>
<dbReference type="Gene3D" id="2.60.120.1440">
    <property type="match status" value="1"/>
</dbReference>
<feature type="compositionally biased region" description="Gly residues" evidence="1">
    <location>
        <begin position="257"/>
        <end position="290"/>
    </location>
</feature>
<feature type="chain" id="PRO_5044603498" description="FecR protein domain-containing protein" evidence="2">
    <location>
        <begin position="22"/>
        <end position="346"/>
    </location>
</feature>
<dbReference type="EMBL" id="RJJT01000006">
    <property type="protein sequence ID" value="RSB81138.1"/>
    <property type="molecule type" value="Genomic_DNA"/>
</dbReference>
<keyword evidence="6" id="KW-1185">Reference proteome</keyword>
<accession>A0A427N2R3</accession>